<evidence type="ECO:0000313" key="2">
    <source>
        <dbReference type="EMBL" id="SFL49204.1"/>
    </source>
</evidence>
<evidence type="ECO:0000313" key="3">
    <source>
        <dbReference type="Proteomes" id="UP000199579"/>
    </source>
</evidence>
<sequence>MSPIEDLHRFVAGVGGRSFTAAAEARVRCRAGLTPDDRSFQGVGGGSGPQSVDAEAGLPGVVPNQREVSGLDTYVETPYTLHQQLTLTTGVA</sequence>
<dbReference type="EMBL" id="FOSX01000141">
    <property type="protein sequence ID" value="SFL49204.1"/>
    <property type="molecule type" value="Genomic_DNA"/>
</dbReference>
<accession>A0A1I4I4L6</accession>
<protein>
    <submittedName>
        <fullName evidence="2">Uncharacterized protein</fullName>
    </submittedName>
</protein>
<name>A0A1I4I4L6_9GAMM</name>
<gene>
    <name evidence="2" type="ORF">SAMN04244574_04477</name>
</gene>
<dbReference type="Proteomes" id="UP000199579">
    <property type="component" value="Unassembled WGS sequence"/>
</dbReference>
<organism evidence="2 3">
    <name type="scientific">Azotobacter beijerinckii</name>
    <dbReference type="NCBI Taxonomy" id="170623"/>
    <lineage>
        <taxon>Bacteria</taxon>
        <taxon>Pseudomonadati</taxon>
        <taxon>Pseudomonadota</taxon>
        <taxon>Gammaproteobacteria</taxon>
        <taxon>Pseudomonadales</taxon>
        <taxon>Pseudomonadaceae</taxon>
        <taxon>Azotobacter</taxon>
    </lineage>
</organism>
<dbReference type="AlphaFoldDB" id="A0A1I4I4L6"/>
<feature type="region of interest" description="Disordered" evidence="1">
    <location>
        <begin position="36"/>
        <end position="64"/>
    </location>
</feature>
<reference evidence="2 3" key="1">
    <citation type="submission" date="2016-10" db="EMBL/GenBank/DDBJ databases">
        <authorList>
            <person name="de Groot N.N."/>
        </authorList>
    </citation>
    <scope>NUCLEOTIDE SEQUENCE [LARGE SCALE GENOMIC DNA]</scope>
    <source>
        <strain evidence="2 3">DSM 381</strain>
    </source>
</reference>
<proteinExistence type="predicted"/>
<evidence type="ECO:0000256" key="1">
    <source>
        <dbReference type="SAM" id="MobiDB-lite"/>
    </source>
</evidence>